<reference evidence="2" key="4">
    <citation type="submission" date="2019-03" db="UniProtKB">
        <authorList>
            <consortium name="EnsemblPlants"/>
        </authorList>
    </citation>
    <scope>IDENTIFICATION</scope>
</reference>
<name>A0A453L0H2_AEGTS</name>
<feature type="compositionally biased region" description="Low complexity" evidence="1">
    <location>
        <begin position="115"/>
        <end position="137"/>
    </location>
</feature>
<protein>
    <submittedName>
        <fullName evidence="2">Uncharacterized protein</fullName>
    </submittedName>
</protein>
<reference evidence="2" key="5">
    <citation type="journal article" date="2021" name="G3 (Bethesda)">
        <title>Aegilops tauschii genome assembly Aet v5.0 features greater sequence contiguity and improved annotation.</title>
        <authorList>
            <person name="Wang L."/>
            <person name="Zhu T."/>
            <person name="Rodriguez J.C."/>
            <person name="Deal K.R."/>
            <person name="Dubcovsky J."/>
            <person name="McGuire P.E."/>
            <person name="Lux T."/>
            <person name="Spannagl M."/>
            <person name="Mayer K.F.X."/>
            <person name="Baldrich P."/>
            <person name="Meyers B.C."/>
            <person name="Huo N."/>
            <person name="Gu Y.Q."/>
            <person name="Zhou H."/>
            <person name="Devos K.M."/>
            <person name="Bennetzen J.L."/>
            <person name="Unver T."/>
            <person name="Budak H."/>
            <person name="Gulick P.J."/>
            <person name="Galiba G."/>
            <person name="Kalapos B."/>
            <person name="Nelson D.R."/>
            <person name="Li P."/>
            <person name="You F.M."/>
            <person name="Luo M.C."/>
            <person name="Dvorak J."/>
        </authorList>
    </citation>
    <scope>NUCLEOTIDE SEQUENCE [LARGE SCALE GENOMIC DNA]</scope>
    <source>
        <strain evidence="2">cv. AL8/78</strain>
    </source>
</reference>
<accession>A0A453L0H2</accession>
<dbReference type="Proteomes" id="UP000015105">
    <property type="component" value="Chromosome 5D"/>
</dbReference>
<dbReference type="AlphaFoldDB" id="A0A453L0H2"/>
<feature type="region of interest" description="Disordered" evidence="1">
    <location>
        <begin position="62"/>
        <end position="154"/>
    </location>
</feature>
<feature type="compositionally biased region" description="Polar residues" evidence="1">
    <location>
        <begin position="167"/>
        <end position="180"/>
    </location>
</feature>
<reference evidence="3" key="2">
    <citation type="journal article" date="2017" name="Nat. Plants">
        <title>The Aegilops tauschii genome reveals multiple impacts of transposons.</title>
        <authorList>
            <person name="Zhao G."/>
            <person name="Zou C."/>
            <person name="Li K."/>
            <person name="Wang K."/>
            <person name="Li T."/>
            <person name="Gao L."/>
            <person name="Zhang X."/>
            <person name="Wang H."/>
            <person name="Yang Z."/>
            <person name="Liu X."/>
            <person name="Jiang W."/>
            <person name="Mao L."/>
            <person name="Kong X."/>
            <person name="Jiao Y."/>
            <person name="Jia J."/>
        </authorList>
    </citation>
    <scope>NUCLEOTIDE SEQUENCE [LARGE SCALE GENOMIC DNA]</scope>
    <source>
        <strain evidence="3">cv. AL8/78</strain>
    </source>
</reference>
<sequence>MYVMSRTHRGNGTKWMIARVKPVSLKNVRSECAYMLLYARCSPRAPRSLRKLIIAQGLSHTRKARQTAGPESTCLEGRSYSSRHQGTQSQSCRDHVMNSSLVTSDGSSNPVLEPTSTSEDSSLFSSSDVGSSGNLSSDNTDSTKNPGSSDQMHPVSTVVMPEEHSRQMSSLNPSSSTQYADQAKVDRLHQLKHQASKGVWDEGCETPSFFYVDQGGLYGCQDPGYSAHPI</sequence>
<proteinExistence type="predicted"/>
<keyword evidence="3" id="KW-1185">Reference proteome</keyword>
<dbReference type="Gramene" id="AET5Gv20580200.5">
    <property type="protein sequence ID" value="AET5Gv20580200.5"/>
    <property type="gene ID" value="AET5Gv20580200"/>
</dbReference>
<evidence type="ECO:0000256" key="1">
    <source>
        <dbReference type="SAM" id="MobiDB-lite"/>
    </source>
</evidence>
<feature type="region of interest" description="Disordered" evidence="1">
    <location>
        <begin position="161"/>
        <end position="180"/>
    </location>
</feature>
<evidence type="ECO:0000313" key="3">
    <source>
        <dbReference type="Proteomes" id="UP000015105"/>
    </source>
</evidence>
<organism evidence="2 3">
    <name type="scientific">Aegilops tauschii subsp. strangulata</name>
    <name type="common">Goatgrass</name>
    <dbReference type="NCBI Taxonomy" id="200361"/>
    <lineage>
        <taxon>Eukaryota</taxon>
        <taxon>Viridiplantae</taxon>
        <taxon>Streptophyta</taxon>
        <taxon>Embryophyta</taxon>
        <taxon>Tracheophyta</taxon>
        <taxon>Spermatophyta</taxon>
        <taxon>Magnoliopsida</taxon>
        <taxon>Liliopsida</taxon>
        <taxon>Poales</taxon>
        <taxon>Poaceae</taxon>
        <taxon>BOP clade</taxon>
        <taxon>Pooideae</taxon>
        <taxon>Triticodae</taxon>
        <taxon>Triticeae</taxon>
        <taxon>Triticinae</taxon>
        <taxon>Aegilops</taxon>
    </lineage>
</organism>
<feature type="compositionally biased region" description="Polar residues" evidence="1">
    <location>
        <begin position="79"/>
        <end position="110"/>
    </location>
</feature>
<feature type="compositionally biased region" description="Polar residues" evidence="1">
    <location>
        <begin position="138"/>
        <end position="151"/>
    </location>
</feature>
<reference evidence="3" key="1">
    <citation type="journal article" date="2014" name="Science">
        <title>Ancient hybridizations among the ancestral genomes of bread wheat.</title>
        <authorList>
            <consortium name="International Wheat Genome Sequencing Consortium,"/>
            <person name="Marcussen T."/>
            <person name="Sandve S.R."/>
            <person name="Heier L."/>
            <person name="Spannagl M."/>
            <person name="Pfeifer M."/>
            <person name="Jakobsen K.S."/>
            <person name="Wulff B.B."/>
            <person name="Steuernagel B."/>
            <person name="Mayer K.F."/>
            <person name="Olsen O.A."/>
        </authorList>
    </citation>
    <scope>NUCLEOTIDE SEQUENCE [LARGE SCALE GENOMIC DNA]</scope>
    <source>
        <strain evidence="3">cv. AL8/78</strain>
    </source>
</reference>
<evidence type="ECO:0000313" key="2">
    <source>
        <dbReference type="EnsemblPlants" id="AET5Gv20580200.5"/>
    </source>
</evidence>
<dbReference type="EnsemblPlants" id="AET5Gv20580200.5">
    <property type="protein sequence ID" value="AET5Gv20580200.5"/>
    <property type="gene ID" value="AET5Gv20580200"/>
</dbReference>
<reference evidence="2" key="3">
    <citation type="journal article" date="2017" name="Nature">
        <title>Genome sequence of the progenitor of the wheat D genome Aegilops tauschii.</title>
        <authorList>
            <person name="Luo M.C."/>
            <person name="Gu Y.Q."/>
            <person name="Puiu D."/>
            <person name="Wang H."/>
            <person name="Twardziok S.O."/>
            <person name="Deal K.R."/>
            <person name="Huo N."/>
            <person name="Zhu T."/>
            <person name="Wang L."/>
            <person name="Wang Y."/>
            <person name="McGuire P.E."/>
            <person name="Liu S."/>
            <person name="Long H."/>
            <person name="Ramasamy R.K."/>
            <person name="Rodriguez J.C."/>
            <person name="Van S.L."/>
            <person name="Yuan L."/>
            <person name="Wang Z."/>
            <person name="Xia Z."/>
            <person name="Xiao L."/>
            <person name="Anderson O.D."/>
            <person name="Ouyang S."/>
            <person name="Liang Y."/>
            <person name="Zimin A.V."/>
            <person name="Pertea G."/>
            <person name="Qi P."/>
            <person name="Bennetzen J.L."/>
            <person name="Dai X."/>
            <person name="Dawson M.W."/>
            <person name="Muller H.G."/>
            <person name="Kugler K."/>
            <person name="Rivarola-Duarte L."/>
            <person name="Spannagl M."/>
            <person name="Mayer K.F.X."/>
            <person name="Lu F.H."/>
            <person name="Bevan M.W."/>
            <person name="Leroy P."/>
            <person name="Li P."/>
            <person name="You F.M."/>
            <person name="Sun Q."/>
            <person name="Liu Z."/>
            <person name="Lyons E."/>
            <person name="Wicker T."/>
            <person name="Salzberg S.L."/>
            <person name="Devos K.M."/>
            <person name="Dvorak J."/>
        </authorList>
    </citation>
    <scope>NUCLEOTIDE SEQUENCE [LARGE SCALE GENOMIC DNA]</scope>
    <source>
        <strain evidence="2">cv. AL8/78</strain>
    </source>
</reference>